<dbReference type="AlphaFoldDB" id="A0A0K0FML2"/>
<name>A0A0K0FML2_STRVS</name>
<evidence type="ECO:0000256" key="1">
    <source>
        <dbReference type="SAM" id="SignalP"/>
    </source>
</evidence>
<dbReference type="Proteomes" id="UP000035680">
    <property type="component" value="Unassembled WGS sequence"/>
</dbReference>
<feature type="chain" id="PRO_5005329870" evidence="1">
    <location>
        <begin position="19"/>
        <end position="121"/>
    </location>
</feature>
<reference evidence="3" key="2">
    <citation type="submission" date="2015-08" db="UniProtKB">
        <authorList>
            <consortium name="WormBaseParasite"/>
        </authorList>
    </citation>
    <scope>IDENTIFICATION</scope>
</reference>
<keyword evidence="2" id="KW-1185">Reference proteome</keyword>
<evidence type="ECO:0000313" key="3">
    <source>
        <dbReference type="WBParaSite" id="SVE_1023900.1"/>
    </source>
</evidence>
<protein>
    <submittedName>
        <fullName evidence="3">Uncharacterized protein</fullName>
    </submittedName>
</protein>
<organism evidence="2 3">
    <name type="scientific">Strongyloides venezuelensis</name>
    <name type="common">Threadworm</name>
    <dbReference type="NCBI Taxonomy" id="75913"/>
    <lineage>
        <taxon>Eukaryota</taxon>
        <taxon>Metazoa</taxon>
        <taxon>Ecdysozoa</taxon>
        <taxon>Nematoda</taxon>
        <taxon>Chromadorea</taxon>
        <taxon>Rhabditida</taxon>
        <taxon>Tylenchina</taxon>
        <taxon>Panagrolaimomorpha</taxon>
        <taxon>Strongyloidoidea</taxon>
        <taxon>Strongyloididae</taxon>
        <taxon>Strongyloides</taxon>
    </lineage>
</organism>
<keyword evidence="1" id="KW-0732">Signal</keyword>
<proteinExistence type="predicted"/>
<evidence type="ECO:0000313" key="2">
    <source>
        <dbReference type="Proteomes" id="UP000035680"/>
    </source>
</evidence>
<dbReference type="WBParaSite" id="SVE_1023900.1">
    <property type="protein sequence ID" value="SVE_1023900.1"/>
    <property type="gene ID" value="SVE_1023900"/>
</dbReference>
<feature type="signal peptide" evidence="1">
    <location>
        <begin position="1"/>
        <end position="18"/>
    </location>
</feature>
<reference evidence="2" key="1">
    <citation type="submission" date="2014-07" db="EMBL/GenBank/DDBJ databases">
        <authorList>
            <person name="Martin A.A"/>
            <person name="De Silva N."/>
        </authorList>
    </citation>
    <scope>NUCLEOTIDE SEQUENCE</scope>
</reference>
<accession>A0A0K0FML2</accession>
<sequence length="121" mass="14456">MTSLYFLTIFSLITLLICKDAYFLPLDINNKLRRNFEKKDSISSIEKYFYPNIGNDMYQVDDNIFKRHDPKELYPITIKRFFAYNNNFEKRKIEDENYDFVPIAKPSWAGLGGVWGKRSYN</sequence>